<organism evidence="1 2">
    <name type="scientific">Comamonas testosteroni (strain DSM 14576 / KF-1)</name>
    <name type="common">Pseudomonas testosteroni</name>
    <dbReference type="NCBI Taxonomy" id="399795"/>
    <lineage>
        <taxon>Bacteria</taxon>
        <taxon>Pseudomonadati</taxon>
        <taxon>Pseudomonadota</taxon>
        <taxon>Betaproteobacteria</taxon>
        <taxon>Burkholderiales</taxon>
        <taxon>Comamonadaceae</taxon>
        <taxon>Comamonas</taxon>
    </lineage>
</organism>
<evidence type="ECO:0000313" key="1">
    <source>
        <dbReference type="EMBL" id="EED67937.1"/>
    </source>
</evidence>
<dbReference type="Proteomes" id="UP000003039">
    <property type="component" value="Unassembled WGS sequence"/>
</dbReference>
<evidence type="ECO:0000313" key="2">
    <source>
        <dbReference type="Proteomes" id="UP000003039"/>
    </source>
</evidence>
<sequence length="91" mass="9655">MEEDIFDLIAAGKVPAAAAMVPAPVPQAQLAGAQAQRIGSALARHVPAMQRSFSIITSYGPWHVSGELAEKMAELLRKDLMEQLAALESGQ</sequence>
<dbReference type="EMBL" id="AAUJ02000001">
    <property type="protein sequence ID" value="EED67937.1"/>
    <property type="molecule type" value="Genomic_DNA"/>
</dbReference>
<dbReference type="RefSeq" id="WP_003055956.1">
    <property type="nucleotide sequence ID" value="NZ_AAUJ02000001.1"/>
</dbReference>
<dbReference type="OrthoDB" id="9135610at2"/>
<dbReference type="AlphaFoldDB" id="B7WXT5"/>
<comment type="caution">
    <text evidence="1">The sequence shown here is derived from an EMBL/GenBank/DDBJ whole genome shotgun (WGS) entry which is preliminary data.</text>
</comment>
<reference evidence="1 2" key="1">
    <citation type="journal article" date="2004" name="Appl. Environ. Microbiol.">
        <title>Mineralization of individual congeners of linear alkylbenzenesulfonate by defined pairs of heterotrophic bacteria.</title>
        <authorList>
            <person name="Schleheck D."/>
            <person name="Knepper T.P."/>
            <person name="Fischer K."/>
            <person name="Cook A.M."/>
        </authorList>
    </citation>
    <scope>NUCLEOTIDE SEQUENCE [LARGE SCALE GENOMIC DNA]</scope>
    <source>
        <strain evidence="2">DSM 14576 / KF-1</strain>
    </source>
</reference>
<gene>
    <name evidence="1" type="ORF">CtesDRAFT_PD2883</name>
</gene>
<accession>B7WXT5</accession>
<protein>
    <submittedName>
        <fullName evidence="1">Uncharacterized protein</fullName>
    </submittedName>
</protein>
<proteinExistence type="predicted"/>
<name>B7WXT5_COMTK</name>